<evidence type="ECO:0000256" key="2">
    <source>
        <dbReference type="ARBA" id="ARBA00022475"/>
    </source>
</evidence>
<dbReference type="PANTHER" id="PTHR28259">
    <property type="entry name" value="FLUORIDE EXPORT PROTEIN 1-RELATED"/>
    <property type="match status" value="1"/>
</dbReference>
<dbReference type="EMBL" id="JAGEOJ010000024">
    <property type="protein sequence ID" value="MBO2454109.1"/>
    <property type="molecule type" value="Genomic_DNA"/>
</dbReference>
<feature type="binding site" evidence="10">
    <location>
        <position position="72"/>
    </location>
    <ligand>
        <name>Na(+)</name>
        <dbReference type="ChEBI" id="CHEBI:29101"/>
        <note>structural</note>
    </ligand>
</feature>
<evidence type="ECO:0000256" key="10">
    <source>
        <dbReference type="HAMAP-Rule" id="MF_00454"/>
    </source>
</evidence>
<evidence type="ECO:0000256" key="1">
    <source>
        <dbReference type="ARBA" id="ARBA00004651"/>
    </source>
</evidence>
<keyword evidence="3 10" id="KW-0812">Transmembrane</keyword>
<keyword evidence="6 10" id="KW-0407">Ion channel</keyword>
<evidence type="ECO:0000313" key="11">
    <source>
        <dbReference type="EMBL" id="MBO2454109.1"/>
    </source>
</evidence>
<sequence length="119" mass="11768">MTVLLVFLGGAAGAPTRYVLDRLVARRASGVFPWGTFTVNMIGSVILGALAGAGTGGAAQALLGTGFCGALTTFSTFGYETVRLAEDGALAAAGRNAFGSLALGLAASATAFWAAASFT</sequence>
<evidence type="ECO:0000256" key="6">
    <source>
        <dbReference type="ARBA" id="ARBA00023303"/>
    </source>
</evidence>
<feature type="transmembrane region" description="Helical" evidence="10">
    <location>
        <begin position="58"/>
        <end position="77"/>
    </location>
</feature>
<dbReference type="Pfam" id="PF02537">
    <property type="entry name" value="CRCB"/>
    <property type="match status" value="1"/>
</dbReference>
<evidence type="ECO:0000256" key="9">
    <source>
        <dbReference type="ARBA" id="ARBA00049940"/>
    </source>
</evidence>
<protein>
    <recommendedName>
        <fullName evidence="10">Fluoride-specific ion channel FluC</fullName>
    </recommendedName>
</protein>
<dbReference type="HAMAP" id="MF_00454">
    <property type="entry name" value="FluC"/>
    <property type="match status" value="1"/>
</dbReference>
<evidence type="ECO:0000256" key="5">
    <source>
        <dbReference type="ARBA" id="ARBA00023136"/>
    </source>
</evidence>
<dbReference type="PANTHER" id="PTHR28259:SF1">
    <property type="entry name" value="FLUORIDE EXPORT PROTEIN 1-RELATED"/>
    <property type="match status" value="1"/>
</dbReference>
<evidence type="ECO:0000256" key="8">
    <source>
        <dbReference type="ARBA" id="ARBA00035585"/>
    </source>
</evidence>
<evidence type="ECO:0000313" key="12">
    <source>
        <dbReference type="Proteomes" id="UP000669179"/>
    </source>
</evidence>
<keyword evidence="12" id="KW-1185">Reference proteome</keyword>
<organism evidence="11 12">
    <name type="scientific">Actinomadura barringtoniae</name>
    <dbReference type="NCBI Taxonomy" id="1427535"/>
    <lineage>
        <taxon>Bacteria</taxon>
        <taxon>Bacillati</taxon>
        <taxon>Actinomycetota</taxon>
        <taxon>Actinomycetes</taxon>
        <taxon>Streptosporangiales</taxon>
        <taxon>Thermomonosporaceae</taxon>
        <taxon>Actinomadura</taxon>
    </lineage>
</organism>
<feature type="transmembrane region" description="Helical" evidence="10">
    <location>
        <begin position="97"/>
        <end position="116"/>
    </location>
</feature>
<evidence type="ECO:0000256" key="4">
    <source>
        <dbReference type="ARBA" id="ARBA00022989"/>
    </source>
</evidence>
<comment type="activity regulation">
    <text evidence="10">Na(+) is not transported, but it plays an essential structural role and its presence is essential for fluoride channel function.</text>
</comment>
<dbReference type="NCBIfam" id="TIGR00494">
    <property type="entry name" value="crcB"/>
    <property type="match status" value="1"/>
</dbReference>
<comment type="subcellular location">
    <subcellularLocation>
        <location evidence="1 10">Cell membrane</location>
        <topology evidence="1 10">Multi-pass membrane protein</topology>
    </subcellularLocation>
</comment>
<keyword evidence="4 10" id="KW-1133">Transmembrane helix</keyword>
<dbReference type="Proteomes" id="UP000669179">
    <property type="component" value="Unassembled WGS sequence"/>
</dbReference>
<reference evidence="11" key="1">
    <citation type="submission" date="2021-03" db="EMBL/GenBank/DDBJ databases">
        <authorList>
            <person name="Kanchanasin P."/>
            <person name="Saeng-In P."/>
            <person name="Phongsopitanun W."/>
            <person name="Yuki M."/>
            <person name="Kudo T."/>
            <person name="Ohkuma M."/>
            <person name="Tanasupawat S."/>
        </authorList>
    </citation>
    <scope>NUCLEOTIDE SEQUENCE</scope>
    <source>
        <strain evidence="11">GKU 128</strain>
    </source>
</reference>
<keyword evidence="5 10" id="KW-0472">Membrane</keyword>
<dbReference type="GO" id="GO:0005886">
    <property type="term" value="C:plasma membrane"/>
    <property type="evidence" value="ECO:0007669"/>
    <property type="project" value="UniProtKB-SubCell"/>
</dbReference>
<comment type="caution">
    <text evidence="11">The sequence shown here is derived from an EMBL/GenBank/DDBJ whole genome shotgun (WGS) entry which is preliminary data.</text>
</comment>
<dbReference type="GO" id="GO:0046872">
    <property type="term" value="F:metal ion binding"/>
    <property type="evidence" value="ECO:0007669"/>
    <property type="project" value="UniProtKB-KW"/>
</dbReference>
<name>A0A939PQ48_9ACTN</name>
<comment type="similarity">
    <text evidence="7 10">Belongs to the fluoride channel Fluc/FEX (TC 1.A.43) family.</text>
</comment>
<dbReference type="InterPro" id="IPR003691">
    <property type="entry name" value="FluC"/>
</dbReference>
<keyword evidence="10" id="KW-0813">Transport</keyword>
<comment type="function">
    <text evidence="9 10">Fluoride-specific ion channel. Important for reducing fluoride concentration in the cell, thus reducing its toxicity.</text>
</comment>
<keyword evidence="10" id="KW-0406">Ion transport</keyword>
<accession>A0A939PQ48</accession>
<feature type="binding site" evidence="10">
    <location>
        <position position="69"/>
    </location>
    <ligand>
        <name>Na(+)</name>
        <dbReference type="ChEBI" id="CHEBI:29101"/>
        <note>structural</note>
    </ligand>
</feature>
<keyword evidence="10" id="KW-0915">Sodium</keyword>
<keyword evidence="2 10" id="KW-1003">Cell membrane</keyword>
<dbReference type="AlphaFoldDB" id="A0A939PQ48"/>
<feature type="transmembrane region" description="Helical" evidence="10">
    <location>
        <begin position="32"/>
        <end position="51"/>
    </location>
</feature>
<proteinExistence type="inferred from homology"/>
<keyword evidence="10" id="KW-0479">Metal-binding</keyword>
<dbReference type="RefSeq" id="WP_208262253.1">
    <property type="nucleotide sequence ID" value="NZ_JAGEOJ010000024.1"/>
</dbReference>
<dbReference type="GO" id="GO:0062054">
    <property type="term" value="F:fluoride channel activity"/>
    <property type="evidence" value="ECO:0007669"/>
    <property type="project" value="UniProtKB-UniRule"/>
</dbReference>
<gene>
    <name evidence="10 11" type="primary">crcB</name>
    <name evidence="10" type="synonym">fluC</name>
    <name evidence="11" type="ORF">J4573_43965</name>
</gene>
<comment type="catalytic activity">
    <reaction evidence="8">
        <text>fluoride(in) = fluoride(out)</text>
        <dbReference type="Rhea" id="RHEA:76159"/>
        <dbReference type="ChEBI" id="CHEBI:17051"/>
    </reaction>
    <physiologicalReaction direction="left-to-right" evidence="8">
        <dbReference type="Rhea" id="RHEA:76160"/>
    </physiologicalReaction>
</comment>
<dbReference type="GO" id="GO:0140114">
    <property type="term" value="P:cellular detoxification of fluoride"/>
    <property type="evidence" value="ECO:0007669"/>
    <property type="project" value="UniProtKB-UniRule"/>
</dbReference>
<evidence type="ECO:0000256" key="7">
    <source>
        <dbReference type="ARBA" id="ARBA00035120"/>
    </source>
</evidence>
<evidence type="ECO:0000256" key="3">
    <source>
        <dbReference type="ARBA" id="ARBA00022692"/>
    </source>
</evidence>